<keyword evidence="2" id="KW-1185">Reference proteome</keyword>
<feature type="non-terminal residue" evidence="1">
    <location>
        <position position="151"/>
    </location>
</feature>
<organism evidence="1 2">
    <name type="scientific">Pelagomonas calceolata</name>
    <dbReference type="NCBI Taxonomy" id="35677"/>
    <lineage>
        <taxon>Eukaryota</taxon>
        <taxon>Sar</taxon>
        <taxon>Stramenopiles</taxon>
        <taxon>Ochrophyta</taxon>
        <taxon>Pelagophyceae</taxon>
        <taxon>Pelagomonadales</taxon>
        <taxon>Pelagomonadaceae</taxon>
        <taxon>Pelagomonas</taxon>
    </lineage>
</organism>
<dbReference type="Proteomes" id="UP000789595">
    <property type="component" value="Unassembled WGS sequence"/>
</dbReference>
<evidence type="ECO:0000313" key="2">
    <source>
        <dbReference type="Proteomes" id="UP000789595"/>
    </source>
</evidence>
<comment type="caution">
    <text evidence="1">The sequence shown here is derived from an EMBL/GenBank/DDBJ whole genome shotgun (WGS) entry which is preliminary data.</text>
</comment>
<name>A0A8J2X304_9STRA</name>
<dbReference type="AlphaFoldDB" id="A0A8J2X304"/>
<evidence type="ECO:0000313" key="1">
    <source>
        <dbReference type="EMBL" id="CAH0372326.1"/>
    </source>
</evidence>
<protein>
    <submittedName>
        <fullName evidence="1">Uncharacterized protein</fullName>
    </submittedName>
</protein>
<proteinExistence type="predicted"/>
<dbReference type="EMBL" id="CAKKNE010000003">
    <property type="protein sequence ID" value="CAH0372326.1"/>
    <property type="molecule type" value="Genomic_DNA"/>
</dbReference>
<gene>
    <name evidence="1" type="ORF">PECAL_3P23110</name>
</gene>
<reference evidence="1" key="1">
    <citation type="submission" date="2021-11" db="EMBL/GenBank/DDBJ databases">
        <authorList>
            <consortium name="Genoscope - CEA"/>
            <person name="William W."/>
        </authorList>
    </citation>
    <scope>NUCLEOTIDE SEQUENCE</scope>
</reference>
<accession>A0A8J2X304</accession>
<sequence length="151" mass="17347">EGRPPHLFRRFDLQGGAVLLRRSPSQIRFAQILRETYVDMWTGKQHQKRDHRGKDQPALDAAALRFGEVAALPSAYNLKPNHCSSHGHLARGAVRFLHWKDKTRTRRRAEVCNIINANTTARLILGLSKCGMHGDEPVRLKRLKRPWIDQD</sequence>